<dbReference type="InterPro" id="IPR050264">
    <property type="entry name" value="Bact_CCA-adding_enz_type3_sf"/>
</dbReference>
<evidence type="ECO:0000256" key="1">
    <source>
        <dbReference type="ARBA" id="ARBA00001946"/>
    </source>
</evidence>
<feature type="domain" description="tRNA nucleotidyltransferase/poly(A) polymerase RNA and SrmB- binding" evidence="10">
    <location>
        <begin position="190"/>
        <end position="242"/>
    </location>
</feature>
<evidence type="ECO:0000256" key="2">
    <source>
        <dbReference type="ARBA" id="ARBA00022679"/>
    </source>
</evidence>
<gene>
    <name evidence="11" type="ORF">C7I84_11650</name>
</gene>
<comment type="similarity">
    <text evidence="8">Belongs to the tRNA nucleotidyltransferase/poly(A) polymerase family.</text>
</comment>
<dbReference type="CDD" id="cd05398">
    <property type="entry name" value="NT_ClassII-CCAase"/>
    <property type="match status" value="1"/>
</dbReference>
<dbReference type="InterPro" id="IPR032828">
    <property type="entry name" value="PolyA_RNA-bd"/>
</dbReference>
<name>A0A2P7SDM8_9HYPH</name>
<organism evidence="11 12">
    <name type="scientific">Kumtagia ephedrae</name>
    <dbReference type="NCBI Taxonomy" id="2116701"/>
    <lineage>
        <taxon>Bacteria</taxon>
        <taxon>Pseudomonadati</taxon>
        <taxon>Pseudomonadota</taxon>
        <taxon>Alphaproteobacteria</taxon>
        <taxon>Hyphomicrobiales</taxon>
        <taxon>Phyllobacteriaceae</taxon>
        <taxon>Kumtagia</taxon>
    </lineage>
</organism>
<reference evidence="11 12" key="1">
    <citation type="submission" date="2018-03" db="EMBL/GenBank/DDBJ databases">
        <title>The draft genome of Mesorhizobium sp. 6GN-30.</title>
        <authorList>
            <person name="Liu L."/>
            <person name="Li L."/>
            <person name="Wang T."/>
            <person name="Zhang X."/>
            <person name="Liang L."/>
        </authorList>
    </citation>
    <scope>NUCLEOTIDE SEQUENCE [LARGE SCALE GENOMIC DNA]</scope>
    <source>
        <strain evidence="11 12">6GN30</strain>
    </source>
</reference>
<proteinExistence type="inferred from homology"/>
<dbReference type="GO" id="GO:0008033">
    <property type="term" value="P:tRNA processing"/>
    <property type="evidence" value="ECO:0007669"/>
    <property type="project" value="UniProtKB-KW"/>
</dbReference>
<comment type="caution">
    <text evidence="11">The sequence shown here is derived from an EMBL/GenBank/DDBJ whole genome shotgun (WGS) entry which is preliminary data.</text>
</comment>
<sequence length="424" mass="45939">MSGTATLAGRADWLQDRHLQALLAILAEGGEQARIAGGAVRNALLGEPVADIDIATTVTPDETIRRGEAAGFKAVPTGAEHGTITLVAAGRPYEVTTLRADVETDGRRAKVRFGRDWQADAERRDFTINGLYAEADGTVIDLVGGLADIETRTIRFIGDPEKRIREDFLRILRFFRFFAWYGSGRPDAEGLKACARLKDGIDGLSAERVWAELKKLLSASDPSRALLWMRQASVLTRALPESEKWGIDAVHGLVGTERDLGWPADAMLRLEAIVPPDAGRMATLAERLRLSKAEAARLADWAKASPLAATTSDTALARLLYRGSPQGICDRLRLSLVSARGRAVAETEALVEAGTYARLLKRAATWRKPVFPLKGADLKALGVEDGPDLGALLRRLEEEWVMSGFSLARDALLERAARLAGEGG</sequence>
<keyword evidence="3" id="KW-0819">tRNA processing</keyword>
<dbReference type="Gene3D" id="3.30.460.10">
    <property type="entry name" value="Beta Polymerase, domain 2"/>
    <property type="match status" value="1"/>
</dbReference>
<dbReference type="Pfam" id="PF12627">
    <property type="entry name" value="PolyA_pol_RNAbd"/>
    <property type="match status" value="1"/>
</dbReference>
<evidence type="ECO:0000256" key="6">
    <source>
        <dbReference type="ARBA" id="ARBA00022741"/>
    </source>
</evidence>
<dbReference type="Proteomes" id="UP000241229">
    <property type="component" value="Unassembled WGS sequence"/>
</dbReference>
<keyword evidence="7" id="KW-0460">Magnesium</keyword>
<dbReference type="InterPro" id="IPR043519">
    <property type="entry name" value="NT_sf"/>
</dbReference>
<dbReference type="RefSeq" id="WP_106772351.1">
    <property type="nucleotide sequence ID" value="NZ_PXYK01000009.1"/>
</dbReference>
<evidence type="ECO:0000256" key="8">
    <source>
        <dbReference type="RuleBase" id="RU003953"/>
    </source>
</evidence>
<evidence type="ECO:0000256" key="5">
    <source>
        <dbReference type="ARBA" id="ARBA00022723"/>
    </source>
</evidence>
<dbReference type="GO" id="GO:0016779">
    <property type="term" value="F:nucleotidyltransferase activity"/>
    <property type="evidence" value="ECO:0007669"/>
    <property type="project" value="UniProtKB-KW"/>
</dbReference>
<dbReference type="Gene3D" id="1.10.3090.10">
    <property type="entry name" value="cca-adding enzyme, domain 2"/>
    <property type="match status" value="1"/>
</dbReference>
<keyword evidence="8" id="KW-0694">RNA-binding</keyword>
<keyword evidence="2 8" id="KW-0808">Transferase</keyword>
<evidence type="ECO:0000259" key="10">
    <source>
        <dbReference type="Pfam" id="PF12627"/>
    </source>
</evidence>
<dbReference type="AlphaFoldDB" id="A0A2P7SDM8"/>
<keyword evidence="12" id="KW-1185">Reference proteome</keyword>
<dbReference type="SUPFAM" id="SSF81301">
    <property type="entry name" value="Nucleotidyltransferase"/>
    <property type="match status" value="1"/>
</dbReference>
<dbReference type="GO" id="GO:0000166">
    <property type="term" value="F:nucleotide binding"/>
    <property type="evidence" value="ECO:0007669"/>
    <property type="project" value="UniProtKB-KW"/>
</dbReference>
<dbReference type="EMBL" id="PXYK01000009">
    <property type="protein sequence ID" value="PSJ60616.1"/>
    <property type="molecule type" value="Genomic_DNA"/>
</dbReference>
<evidence type="ECO:0000313" key="11">
    <source>
        <dbReference type="EMBL" id="PSJ60616.1"/>
    </source>
</evidence>
<comment type="cofactor">
    <cofactor evidence="1">
        <name>Mg(2+)</name>
        <dbReference type="ChEBI" id="CHEBI:18420"/>
    </cofactor>
</comment>
<dbReference type="Pfam" id="PF01743">
    <property type="entry name" value="PolyA_pol"/>
    <property type="match status" value="1"/>
</dbReference>
<dbReference type="OrthoDB" id="9805698at2"/>
<evidence type="ECO:0000256" key="3">
    <source>
        <dbReference type="ARBA" id="ARBA00022694"/>
    </source>
</evidence>
<dbReference type="SUPFAM" id="SSF81891">
    <property type="entry name" value="Poly A polymerase C-terminal region-like"/>
    <property type="match status" value="1"/>
</dbReference>
<evidence type="ECO:0000256" key="7">
    <source>
        <dbReference type="ARBA" id="ARBA00022842"/>
    </source>
</evidence>
<dbReference type="GO" id="GO:0046872">
    <property type="term" value="F:metal ion binding"/>
    <property type="evidence" value="ECO:0007669"/>
    <property type="project" value="UniProtKB-KW"/>
</dbReference>
<dbReference type="PANTHER" id="PTHR46173:SF1">
    <property type="entry name" value="CCA TRNA NUCLEOTIDYLTRANSFERASE 1, MITOCHONDRIAL"/>
    <property type="match status" value="1"/>
</dbReference>
<protein>
    <submittedName>
        <fullName evidence="11">CCA tRNA nucleotidyltransferase</fullName>
    </submittedName>
</protein>
<dbReference type="InterPro" id="IPR002646">
    <property type="entry name" value="PolA_pol_head_dom"/>
</dbReference>
<evidence type="ECO:0000259" key="9">
    <source>
        <dbReference type="Pfam" id="PF01743"/>
    </source>
</evidence>
<keyword evidence="6" id="KW-0547">Nucleotide-binding</keyword>
<feature type="domain" description="Poly A polymerase head" evidence="9">
    <location>
        <begin position="33"/>
        <end position="155"/>
    </location>
</feature>
<accession>A0A2P7SDM8</accession>
<keyword evidence="5" id="KW-0479">Metal-binding</keyword>
<evidence type="ECO:0000313" key="12">
    <source>
        <dbReference type="Proteomes" id="UP000241229"/>
    </source>
</evidence>
<dbReference type="PANTHER" id="PTHR46173">
    <property type="entry name" value="CCA TRNA NUCLEOTIDYLTRANSFERASE 1, MITOCHONDRIAL"/>
    <property type="match status" value="1"/>
</dbReference>
<dbReference type="GO" id="GO:0000049">
    <property type="term" value="F:tRNA binding"/>
    <property type="evidence" value="ECO:0007669"/>
    <property type="project" value="TreeGrafter"/>
</dbReference>
<keyword evidence="4" id="KW-0548">Nucleotidyltransferase</keyword>
<evidence type="ECO:0000256" key="4">
    <source>
        <dbReference type="ARBA" id="ARBA00022695"/>
    </source>
</evidence>